<reference evidence="1" key="1">
    <citation type="journal article" date="2021" name="Proc. Natl. Acad. Sci. U.S.A.">
        <title>A Catalog of Tens of Thousands of Viruses from Human Metagenomes Reveals Hidden Associations with Chronic Diseases.</title>
        <authorList>
            <person name="Tisza M.J."/>
            <person name="Buck C.B."/>
        </authorList>
    </citation>
    <scope>NUCLEOTIDE SEQUENCE</scope>
    <source>
        <strain evidence="1">CtHip2</strain>
    </source>
</reference>
<dbReference type="EMBL" id="BK032497">
    <property type="protein sequence ID" value="DAF42899.1"/>
    <property type="molecule type" value="Genomic_DNA"/>
</dbReference>
<organism evidence="1">
    <name type="scientific">Siphoviridae sp. ctHip2</name>
    <dbReference type="NCBI Taxonomy" id="2827830"/>
    <lineage>
        <taxon>Viruses</taxon>
        <taxon>Duplodnaviria</taxon>
        <taxon>Heunggongvirae</taxon>
        <taxon>Uroviricota</taxon>
        <taxon>Caudoviricetes</taxon>
    </lineage>
</organism>
<sequence>MLFAKNNTLFNKKRKSHFSVIFLFFNTLFG</sequence>
<proteinExistence type="predicted"/>
<name>A0A8S5RWL4_9CAUD</name>
<accession>A0A8S5RWL4</accession>
<protein>
    <submittedName>
        <fullName evidence="1">Uncharacterized protein</fullName>
    </submittedName>
</protein>
<evidence type="ECO:0000313" key="1">
    <source>
        <dbReference type="EMBL" id="DAF42899.1"/>
    </source>
</evidence>